<organism evidence="1 2">
    <name type="scientific">Neofusicoccum parvum</name>
    <dbReference type="NCBI Taxonomy" id="310453"/>
    <lineage>
        <taxon>Eukaryota</taxon>
        <taxon>Fungi</taxon>
        <taxon>Dikarya</taxon>
        <taxon>Ascomycota</taxon>
        <taxon>Pezizomycotina</taxon>
        <taxon>Dothideomycetes</taxon>
        <taxon>Dothideomycetes incertae sedis</taxon>
        <taxon>Botryosphaeriales</taxon>
        <taxon>Botryosphaeriaceae</taxon>
        <taxon>Neofusicoccum</taxon>
    </lineage>
</organism>
<sequence>MSLSLEMIRLLALPATMLALWQVRTAAPLTLLTGQASLAATLDRVFVAVVFLGTLAAAVNMPHLDPPPGGATRQSVSFGLVLAAGIAFALGLHSKALAWVVLMLGWAEAASVIPAELFCSLGAWVFRSVAVGCVTAFVLPRLQ</sequence>
<evidence type="ECO:0000313" key="1">
    <source>
        <dbReference type="EMBL" id="GME44312.1"/>
    </source>
</evidence>
<keyword evidence="2" id="KW-1185">Reference proteome</keyword>
<protein>
    <submittedName>
        <fullName evidence="1">Uncharacterized protein</fullName>
    </submittedName>
</protein>
<reference evidence="1" key="1">
    <citation type="submission" date="2024-09" db="EMBL/GenBank/DDBJ databases">
        <title>Draft Genome Sequences of Neofusicoccum parvum.</title>
        <authorList>
            <person name="Ashida A."/>
            <person name="Camagna M."/>
            <person name="Tanaka A."/>
            <person name="Takemoto D."/>
        </authorList>
    </citation>
    <scope>NUCLEOTIDE SEQUENCE</scope>
    <source>
        <strain evidence="1">PPO83</strain>
    </source>
</reference>
<gene>
    <name evidence="1" type="primary">g9524</name>
    <name evidence="1" type="ORF">NpPPO83_00009524</name>
</gene>
<accession>A0ACB5SJJ0</accession>
<evidence type="ECO:0000313" key="2">
    <source>
        <dbReference type="Proteomes" id="UP001165186"/>
    </source>
</evidence>
<name>A0ACB5SJJ0_9PEZI</name>
<comment type="caution">
    <text evidence="1">The sequence shown here is derived from an EMBL/GenBank/DDBJ whole genome shotgun (WGS) entry which is preliminary data.</text>
</comment>
<proteinExistence type="predicted"/>
<dbReference type="Proteomes" id="UP001165186">
    <property type="component" value="Unassembled WGS sequence"/>
</dbReference>
<dbReference type="EMBL" id="BSXG01000113">
    <property type="protein sequence ID" value="GME44312.1"/>
    <property type="molecule type" value="Genomic_DNA"/>
</dbReference>